<protein>
    <recommendedName>
        <fullName evidence="3">Spermidine/putrescine ABC transporter substrate-binding protein</fullName>
    </recommendedName>
</protein>
<dbReference type="AlphaFoldDB" id="A0A0F0LNZ5"/>
<dbReference type="PATRIC" id="fig|582680.6.peg.925"/>
<dbReference type="STRING" id="582680.RS86_00900"/>
<gene>
    <name evidence="1" type="ORF">RS86_00900</name>
</gene>
<reference evidence="1 2" key="1">
    <citation type="submission" date="2015-02" db="EMBL/GenBank/DDBJ databases">
        <title>Draft genome sequences of ten Microbacterium spp. with emphasis on heavy metal contaminated environments.</title>
        <authorList>
            <person name="Corretto E."/>
        </authorList>
    </citation>
    <scope>NUCLEOTIDE SEQUENCE [LARGE SCALE GENOMIC DNA]</scope>
    <source>
        <strain evidence="1 2">ARN176</strain>
    </source>
</reference>
<evidence type="ECO:0000313" key="2">
    <source>
        <dbReference type="Proteomes" id="UP000033740"/>
    </source>
</evidence>
<sequence>MSAAAPDLACRGHPGVSAPYAGGVERSLETQVDQAVEAWLRWVPRWEPSTHRGRVAPCRRCLGSPVLSAAGIGGNVPHGVQHGLSTRIKTIVDHSVAEYTARNLPMLQGELDQQAARNRARAYRPTEDLEPEYEGMPLDPDPVPGAPFLFTLAGMADADAGELPPLPPLSDDAKAALRHEVALADDYANVVGREICGLLLRHRLRVQAAISEFVEPQIEAMLAELTEALDSPFDPDTL</sequence>
<dbReference type="Proteomes" id="UP000033740">
    <property type="component" value="Unassembled WGS sequence"/>
</dbReference>
<accession>A0A0F0LNZ5</accession>
<keyword evidence="2" id="KW-1185">Reference proteome</keyword>
<name>A0A0F0LNZ5_9MICO</name>
<comment type="caution">
    <text evidence="1">The sequence shown here is derived from an EMBL/GenBank/DDBJ whole genome shotgun (WGS) entry which is preliminary data.</text>
</comment>
<evidence type="ECO:0000313" key="1">
    <source>
        <dbReference type="EMBL" id="KJL34414.1"/>
    </source>
</evidence>
<dbReference type="EMBL" id="JYIX01000028">
    <property type="protein sequence ID" value="KJL34414.1"/>
    <property type="molecule type" value="Genomic_DNA"/>
</dbReference>
<organism evidence="1 2">
    <name type="scientific">Microbacterium azadirachtae</name>
    <dbReference type="NCBI Taxonomy" id="582680"/>
    <lineage>
        <taxon>Bacteria</taxon>
        <taxon>Bacillati</taxon>
        <taxon>Actinomycetota</taxon>
        <taxon>Actinomycetes</taxon>
        <taxon>Micrococcales</taxon>
        <taxon>Microbacteriaceae</taxon>
        <taxon>Microbacterium</taxon>
    </lineage>
</organism>
<proteinExistence type="predicted"/>
<evidence type="ECO:0008006" key="3">
    <source>
        <dbReference type="Google" id="ProtNLM"/>
    </source>
</evidence>